<organism evidence="1 2">
    <name type="scientific">Botryotinia fuckeliana (strain T4)</name>
    <name type="common">Noble rot fungus</name>
    <name type="synonym">Botrytis cinerea</name>
    <dbReference type="NCBI Taxonomy" id="999810"/>
    <lineage>
        <taxon>Eukaryota</taxon>
        <taxon>Fungi</taxon>
        <taxon>Dikarya</taxon>
        <taxon>Ascomycota</taxon>
        <taxon>Pezizomycotina</taxon>
        <taxon>Leotiomycetes</taxon>
        <taxon>Helotiales</taxon>
        <taxon>Sclerotiniaceae</taxon>
        <taxon>Botrytis</taxon>
    </lineage>
</organism>
<proteinExistence type="predicted"/>
<dbReference type="HOGENOM" id="CLU_3086967_0_0_1"/>
<reference evidence="2" key="1">
    <citation type="journal article" date="2011" name="PLoS Genet.">
        <title>Genomic analysis of the necrotrophic fungal pathogens Sclerotinia sclerotiorum and Botrytis cinerea.</title>
        <authorList>
            <person name="Amselem J."/>
            <person name="Cuomo C.A."/>
            <person name="van Kan J.A."/>
            <person name="Viaud M."/>
            <person name="Benito E.P."/>
            <person name="Couloux A."/>
            <person name="Coutinho P.M."/>
            <person name="de Vries R.P."/>
            <person name="Dyer P.S."/>
            <person name="Fillinger S."/>
            <person name="Fournier E."/>
            <person name="Gout L."/>
            <person name="Hahn M."/>
            <person name="Kohn L."/>
            <person name="Lapalu N."/>
            <person name="Plummer K.M."/>
            <person name="Pradier J.M."/>
            <person name="Quevillon E."/>
            <person name="Sharon A."/>
            <person name="Simon A."/>
            <person name="ten Have A."/>
            <person name="Tudzynski B."/>
            <person name="Tudzynski P."/>
            <person name="Wincker P."/>
            <person name="Andrew M."/>
            <person name="Anthouard V."/>
            <person name="Beever R.E."/>
            <person name="Beffa R."/>
            <person name="Benoit I."/>
            <person name="Bouzid O."/>
            <person name="Brault B."/>
            <person name="Chen Z."/>
            <person name="Choquer M."/>
            <person name="Collemare J."/>
            <person name="Cotton P."/>
            <person name="Danchin E.G."/>
            <person name="Da Silva C."/>
            <person name="Gautier A."/>
            <person name="Giraud C."/>
            <person name="Giraud T."/>
            <person name="Gonzalez C."/>
            <person name="Grossetete S."/>
            <person name="Guldener U."/>
            <person name="Henrissat B."/>
            <person name="Howlett B.J."/>
            <person name="Kodira C."/>
            <person name="Kretschmer M."/>
            <person name="Lappartient A."/>
            <person name="Leroch M."/>
            <person name="Levis C."/>
            <person name="Mauceli E."/>
            <person name="Neuveglise C."/>
            <person name="Oeser B."/>
            <person name="Pearson M."/>
            <person name="Poulain J."/>
            <person name="Poussereau N."/>
            <person name="Quesneville H."/>
            <person name="Rascle C."/>
            <person name="Schumacher J."/>
            <person name="Segurens B."/>
            <person name="Sexton A."/>
            <person name="Silva E."/>
            <person name="Sirven C."/>
            <person name="Soanes D.M."/>
            <person name="Talbot N.J."/>
            <person name="Templeton M."/>
            <person name="Yandava C."/>
            <person name="Yarden O."/>
            <person name="Zeng Q."/>
            <person name="Rollins J.A."/>
            <person name="Lebrun M.H."/>
            <person name="Dickman M."/>
        </authorList>
    </citation>
    <scope>NUCLEOTIDE SEQUENCE [LARGE SCALE GENOMIC DNA]</scope>
    <source>
        <strain evidence="2">T4</strain>
    </source>
</reference>
<protein>
    <submittedName>
        <fullName evidence="1">Uncharacterized protein</fullName>
    </submittedName>
</protein>
<gene>
    <name evidence="1" type="ORF">BofuT4_P111950.1</name>
</gene>
<evidence type="ECO:0000313" key="2">
    <source>
        <dbReference type="Proteomes" id="UP000008177"/>
    </source>
</evidence>
<evidence type="ECO:0000313" key="1">
    <source>
        <dbReference type="EMBL" id="CCD48182.1"/>
    </source>
</evidence>
<accession>G2Y6D0</accession>
<dbReference type="InParanoid" id="G2Y6D0"/>
<dbReference type="AlphaFoldDB" id="G2Y6D0"/>
<name>G2Y6D0_BOTF4</name>
<dbReference type="Proteomes" id="UP000008177">
    <property type="component" value="Unplaced contigs"/>
</dbReference>
<dbReference type="EMBL" id="FQ790291">
    <property type="protein sequence ID" value="CCD48182.1"/>
    <property type="molecule type" value="Genomic_DNA"/>
</dbReference>
<sequence>MQNHPLQKKIVYPTTRYLMRNSNLVVSEFGVQEKLLCISNHTYGIEQGGAYQ</sequence>